<evidence type="ECO:0000259" key="1">
    <source>
        <dbReference type="SMART" id="SM00897"/>
    </source>
</evidence>
<keyword evidence="4" id="KW-1185">Reference proteome</keyword>
<accession>A0A4R2Q1E7</accession>
<protein>
    <recommendedName>
        <fullName evidence="5">FIST signal transduction protein</fullName>
    </recommendedName>
</protein>
<feature type="domain" description="FIST C-domain" evidence="2">
    <location>
        <begin position="236"/>
        <end position="366"/>
    </location>
</feature>
<dbReference type="Pfam" id="PF08495">
    <property type="entry name" value="FIST"/>
    <property type="match status" value="1"/>
</dbReference>
<gene>
    <name evidence="3" type="ORF">EV662_1078</name>
</gene>
<name>A0A4R2Q1E7_9RHOB</name>
<evidence type="ECO:0008006" key="5">
    <source>
        <dbReference type="Google" id="ProtNLM"/>
    </source>
</evidence>
<dbReference type="RefSeq" id="WP_243695831.1">
    <property type="nucleotide sequence ID" value="NZ_SLXP01000007.1"/>
</dbReference>
<dbReference type="InterPro" id="IPR019494">
    <property type="entry name" value="FIST_C"/>
</dbReference>
<dbReference type="SMART" id="SM01204">
    <property type="entry name" value="FIST_C"/>
    <property type="match status" value="1"/>
</dbReference>
<dbReference type="AlphaFoldDB" id="A0A4R2Q1E7"/>
<dbReference type="EMBL" id="SLXP01000007">
    <property type="protein sequence ID" value="TCP40401.1"/>
    <property type="molecule type" value="Genomic_DNA"/>
</dbReference>
<evidence type="ECO:0000259" key="2">
    <source>
        <dbReference type="SMART" id="SM01204"/>
    </source>
</evidence>
<comment type="caution">
    <text evidence="3">The sequence shown here is derived from an EMBL/GenBank/DDBJ whole genome shotgun (WGS) entry which is preliminary data.</text>
</comment>
<dbReference type="Proteomes" id="UP000294835">
    <property type="component" value="Unassembled WGS sequence"/>
</dbReference>
<sequence length="387" mass="41576">MLQMRDRPGAGAVGVGLSRAADPARAVAEAAAQLDLAQSCFVLVFVPDRMDLGALAAALGGTLAGLPVFGCTTAGQITPEGYEDDALMMLAFPRAHFRCASMLIEPLGPCPIEKVSADARKLAAQFSHSAHWNRLALIFADGLSRQEDMLVAALAAGLDDLPVFGGSAGDGMNFRRTAVFQNGAFHSDAALLILLETDLEFAGLGFDHFLPTEHLMVVTDAIPEERLVLELNGAPAAQEYARLVGCPVDQLSPEIFAEHPVLVRNNSIYHVRAIQKVTGDGALAFLSAIDDGLLLTLGQGQEILRTLDQGLDVTDEAGRAPDFILGFDCFLRKLEIGQKQLTGRVSEILRDRRVLGFNTYGEQHCGVHVNQTFVGVAFFEPRRRVLA</sequence>
<evidence type="ECO:0000313" key="3">
    <source>
        <dbReference type="EMBL" id="TCP40401.1"/>
    </source>
</evidence>
<dbReference type="PANTHER" id="PTHR40252">
    <property type="entry name" value="BLR0328 PROTEIN"/>
    <property type="match status" value="1"/>
</dbReference>
<dbReference type="SMART" id="SM00897">
    <property type="entry name" value="FIST"/>
    <property type="match status" value="1"/>
</dbReference>
<dbReference type="InterPro" id="IPR013702">
    <property type="entry name" value="FIST_domain_N"/>
</dbReference>
<feature type="domain" description="FIST" evidence="1">
    <location>
        <begin position="38"/>
        <end position="235"/>
    </location>
</feature>
<dbReference type="Pfam" id="PF10442">
    <property type="entry name" value="FIST_C"/>
    <property type="match status" value="1"/>
</dbReference>
<reference evidence="3 4" key="1">
    <citation type="submission" date="2019-03" db="EMBL/GenBank/DDBJ databases">
        <title>Genomic Encyclopedia of Type Strains, Phase IV (KMG-IV): sequencing the most valuable type-strain genomes for metagenomic binning, comparative biology and taxonomic classification.</title>
        <authorList>
            <person name="Goeker M."/>
        </authorList>
    </citation>
    <scope>NUCLEOTIDE SEQUENCE [LARGE SCALE GENOMIC DNA]</scope>
    <source>
        <strain evidence="3 4">DSM 18063</strain>
    </source>
</reference>
<dbReference type="PANTHER" id="PTHR40252:SF2">
    <property type="entry name" value="BLR0328 PROTEIN"/>
    <property type="match status" value="1"/>
</dbReference>
<organism evidence="3 4">
    <name type="scientific">Rhodovulum marinum</name>
    <dbReference type="NCBI Taxonomy" id="320662"/>
    <lineage>
        <taxon>Bacteria</taxon>
        <taxon>Pseudomonadati</taxon>
        <taxon>Pseudomonadota</taxon>
        <taxon>Alphaproteobacteria</taxon>
        <taxon>Rhodobacterales</taxon>
        <taxon>Paracoccaceae</taxon>
        <taxon>Rhodovulum</taxon>
    </lineage>
</organism>
<proteinExistence type="predicted"/>
<evidence type="ECO:0000313" key="4">
    <source>
        <dbReference type="Proteomes" id="UP000294835"/>
    </source>
</evidence>